<protein>
    <submittedName>
        <fullName evidence="2">Uncharacterized protein</fullName>
    </submittedName>
</protein>
<keyword evidence="1" id="KW-0472">Membrane</keyword>
<organism evidence="2 3">
    <name type="scientific">Armillaria luteobubalina</name>
    <dbReference type="NCBI Taxonomy" id="153913"/>
    <lineage>
        <taxon>Eukaryota</taxon>
        <taxon>Fungi</taxon>
        <taxon>Dikarya</taxon>
        <taxon>Basidiomycota</taxon>
        <taxon>Agaricomycotina</taxon>
        <taxon>Agaricomycetes</taxon>
        <taxon>Agaricomycetidae</taxon>
        <taxon>Agaricales</taxon>
        <taxon>Marasmiineae</taxon>
        <taxon>Physalacriaceae</taxon>
        <taxon>Armillaria</taxon>
    </lineage>
</organism>
<accession>A0AA39P504</accession>
<dbReference type="Proteomes" id="UP001175228">
    <property type="component" value="Unassembled WGS sequence"/>
</dbReference>
<comment type="caution">
    <text evidence="2">The sequence shown here is derived from an EMBL/GenBank/DDBJ whole genome shotgun (WGS) entry which is preliminary data.</text>
</comment>
<name>A0AA39P504_9AGAR</name>
<evidence type="ECO:0000313" key="3">
    <source>
        <dbReference type="Proteomes" id="UP001175228"/>
    </source>
</evidence>
<feature type="transmembrane region" description="Helical" evidence="1">
    <location>
        <begin position="12"/>
        <end position="33"/>
    </location>
</feature>
<keyword evidence="1" id="KW-1133">Transmembrane helix</keyword>
<proteinExistence type="predicted"/>
<sequence length="68" mass="7229">MSTLSLGTLHVYAMSIMMWVAACCQMFFPAFVAPSISIGSSPPVDNLLTSDLAPPVLPIVMGKAYLSH</sequence>
<keyword evidence="3" id="KW-1185">Reference proteome</keyword>
<dbReference type="AlphaFoldDB" id="A0AA39P504"/>
<evidence type="ECO:0000313" key="2">
    <source>
        <dbReference type="EMBL" id="KAK0477708.1"/>
    </source>
</evidence>
<dbReference type="EMBL" id="JAUEPU010000108">
    <property type="protein sequence ID" value="KAK0477708.1"/>
    <property type="molecule type" value="Genomic_DNA"/>
</dbReference>
<evidence type="ECO:0000256" key="1">
    <source>
        <dbReference type="SAM" id="Phobius"/>
    </source>
</evidence>
<keyword evidence="1" id="KW-0812">Transmembrane</keyword>
<reference evidence="2" key="1">
    <citation type="submission" date="2023-06" db="EMBL/GenBank/DDBJ databases">
        <authorList>
            <consortium name="Lawrence Berkeley National Laboratory"/>
            <person name="Ahrendt S."/>
            <person name="Sahu N."/>
            <person name="Indic B."/>
            <person name="Wong-Bajracharya J."/>
            <person name="Merenyi Z."/>
            <person name="Ke H.-M."/>
            <person name="Monk M."/>
            <person name="Kocsube S."/>
            <person name="Drula E."/>
            <person name="Lipzen A."/>
            <person name="Balint B."/>
            <person name="Henrissat B."/>
            <person name="Andreopoulos B."/>
            <person name="Martin F.M."/>
            <person name="Harder C.B."/>
            <person name="Rigling D."/>
            <person name="Ford K.L."/>
            <person name="Foster G.D."/>
            <person name="Pangilinan J."/>
            <person name="Papanicolaou A."/>
            <person name="Barry K."/>
            <person name="LaButti K."/>
            <person name="Viragh M."/>
            <person name="Koriabine M."/>
            <person name="Yan M."/>
            <person name="Riley R."/>
            <person name="Champramary S."/>
            <person name="Plett K.L."/>
            <person name="Tsai I.J."/>
            <person name="Slot J."/>
            <person name="Sipos G."/>
            <person name="Plett J."/>
            <person name="Nagy L.G."/>
            <person name="Grigoriev I.V."/>
        </authorList>
    </citation>
    <scope>NUCLEOTIDE SEQUENCE</scope>
    <source>
        <strain evidence="2">HWK02</strain>
    </source>
</reference>
<gene>
    <name evidence="2" type="ORF">EDD18DRAFT_1365347</name>
</gene>